<dbReference type="InterPro" id="IPR037066">
    <property type="entry name" value="Plug_dom_sf"/>
</dbReference>
<comment type="similarity">
    <text evidence="1">Belongs to the TonB-dependent receptor family.</text>
</comment>
<keyword evidence="1" id="KW-0998">Cell outer membrane</keyword>
<keyword evidence="1" id="KW-0472">Membrane</keyword>
<proteinExistence type="inferred from homology"/>
<organism evidence="4 5">
    <name type="scientific">Fibrisoma limi BUZ 3</name>
    <dbReference type="NCBI Taxonomy" id="1185876"/>
    <lineage>
        <taxon>Bacteria</taxon>
        <taxon>Pseudomonadati</taxon>
        <taxon>Bacteroidota</taxon>
        <taxon>Cytophagia</taxon>
        <taxon>Cytophagales</taxon>
        <taxon>Spirosomataceae</taxon>
        <taxon>Fibrisoma</taxon>
    </lineage>
</organism>
<evidence type="ECO:0000256" key="1">
    <source>
        <dbReference type="PROSITE-ProRule" id="PRU01360"/>
    </source>
</evidence>
<evidence type="ECO:0000313" key="4">
    <source>
        <dbReference type="EMBL" id="CCH52959.1"/>
    </source>
</evidence>
<dbReference type="eggNOG" id="COG1629">
    <property type="taxonomic scope" value="Bacteria"/>
</dbReference>
<dbReference type="InterPro" id="IPR023996">
    <property type="entry name" value="TonB-dep_OMP_SusC/RagA"/>
</dbReference>
<dbReference type="AlphaFoldDB" id="I2GGD4"/>
<dbReference type="SUPFAM" id="SSF49464">
    <property type="entry name" value="Carboxypeptidase regulatory domain-like"/>
    <property type="match status" value="1"/>
</dbReference>
<sequence>MLSVYLPCPNNERSPLTCFLVNPYLIMTQLLRPMLYRLLGLSLLLSYPMVPYGQTLAYYRSQGTKPSQPATTKLRDVLLDMQSRYGVNIVFDEKLIDGIEVNTRLLNRPMSLTNRLRLLLESNGLRYVQTRKDTYLIVSDKPSGKQDANPLAPVGSRPEPSPLSAFPSPPLNLNAPTGQSLQSLRVAVSGRVIDENGGGLPGVNITEQNTTNGTTTDTDGRYRLTVEGPASVLTFSFLGYQSQTRTVGNNTVINVTLQPDVRSLNEVVVIGYGERQRKDLTGAVSVVGAEDLIKAKALNPELSMQGRLPGVFVSTPGGAPNARPVVRIRGVNTLGFNEPLYVIDGVPVTEYGNGAPPQSGNTAQATDARGSINVLNLINPNDIESITVLKDASSAAIYGVRAANGVVLITTKRGKVGRPRVEVAASRGVQNLPNRYNVLDLPEYVGLVREMYANNPAQANNLPAVYREGNAAYLGNLPQQNWQSAIINKNAVIEDYSAKISGGSESTTYYVSGGYARTESPIQQNNLKRYSLAFNLTSKLGRLIEVGLTNRLSYVDALDNSQTDLASAWRFAPWQPIYGIEGRPQFNGIAQVVNPTFNPNPNFNPTLVSLGGGPFTITNNGLLYGTATRTNVLGAWNTRQTTYSLLRNIGSAYVQLEPIKGLKVKGTLSADWYLNNRNVWQSVEYYRFASPFVNTFSATNGTSKGQIQQRLLRNYNLVKEFSVNYARTIGGHSVDLLFNAMDQKYGSSFTQSFNTQINYYNPEALALLNTAPYSTGLVVPENNALQGYLGRVSYNYNSKYYVDATVRRDGTSRFDRDYRWGTFPSLAVAWRLTAEPFMKPLTWLSDLKIRAGIGEIGNQETTQFGFVSLVNFNPDYSYGSGVNGDAIGGLQNGIRLANIPVRDLSWERVQTRNIGLDASLLENRITATIEYYDKRTSGILQTVTLPPSAGIDDGQAPTNNIASVRNSGLEFQLTYNGKVGNDLTYNIGGNLTTVNNRVTGLYRDLAFTSGNFRTEIGQSIGYIYGYKFGGIFQNQGEIDAYKATKPSGASVKDAINGDRMVPGDAYFQDTNGDGIVNANDRVFLGRNINNPGFFYGVNLGATFKGFDLSLFFQGVGDVQNINTERQAGISMNSENINSWTDVRDRWTPTNPSNTIPRAVQGDPSSNNRFSDRFVEDASFMRLKNMQVGYTLPRAVLGTVLSNVRVYLTGNNLLTFTNWSGLDPENDAIPPARAWILGLNVNF</sequence>
<dbReference type="Gene3D" id="3.55.50.30">
    <property type="match status" value="1"/>
</dbReference>
<dbReference type="PROSITE" id="PS52016">
    <property type="entry name" value="TONB_DEPENDENT_REC_3"/>
    <property type="match status" value="1"/>
</dbReference>
<dbReference type="OrthoDB" id="9768177at2"/>
<feature type="region of interest" description="Disordered" evidence="2">
    <location>
        <begin position="140"/>
        <end position="165"/>
    </location>
</feature>
<dbReference type="Pfam" id="PF07715">
    <property type="entry name" value="Plug"/>
    <property type="match status" value="1"/>
</dbReference>
<dbReference type="EMBL" id="CAIT01000006">
    <property type="protein sequence ID" value="CCH52959.1"/>
    <property type="molecule type" value="Genomic_DNA"/>
</dbReference>
<dbReference type="Gene3D" id="2.170.130.10">
    <property type="entry name" value="TonB-dependent receptor, plug domain"/>
    <property type="match status" value="1"/>
</dbReference>
<evidence type="ECO:0000313" key="5">
    <source>
        <dbReference type="Proteomes" id="UP000009309"/>
    </source>
</evidence>
<reference evidence="4 5" key="1">
    <citation type="journal article" date="2012" name="J. Bacteriol.">
        <title>Genome Sequence of the Filamentous Bacterium Fibrisoma limi BUZ 3T.</title>
        <authorList>
            <person name="Filippini M."/>
            <person name="Qi W."/>
            <person name="Jaenicke S."/>
            <person name="Goesmann A."/>
            <person name="Smits T.H."/>
            <person name="Bagheri H.C."/>
        </authorList>
    </citation>
    <scope>NUCLEOTIDE SEQUENCE [LARGE SCALE GENOMIC DNA]</scope>
    <source>
        <strain evidence="5">BUZ 3T</strain>
    </source>
</reference>
<comment type="caution">
    <text evidence="4">The sequence shown here is derived from an EMBL/GenBank/DDBJ whole genome shotgun (WGS) entry which is preliminary data.</text>
</comment>
<dbReference type="InterPro" id="IPR008969">
    <property type="entry name" value="CarboxyPept-like_regulatory"/>
</dbReference>
<dbReference type="Gene3D" id="2.60.40.1120">
    <property type="entry name" value="Carboxypeptidase-like, regulatory domain"/>
    <property type="match status" value="1"/>
</dbReference>
<comment type="subcellular location">
    <subcellularLocation>
        <location evidence="1">Cell outer membrane</location>
        <topology evidence="1">Multi-pass membrane protein</topology>
    </subcellularLocation>
</comment>
<dbReference type="InterPro" id="IPR039426">
    <property type="entry name" value="TonB-dep_rcpt-like"/>
</dbReference>
<dbReference type="NCBIfam" id="TIGR04057">
    <property type="entry name" value="SusC_RagA_signa"/>
    <property type="match status" value="1"/>
</dbReference>
<gene>
    <name evidence="4" type="ORF">BN8_02007</name>
</gene>
<keyword evidence="1" id="KW-1134">Transmembrane beta strand</keyword>
<dbReference type="STRING" id="1185876.BN8_02007"/>
<name>I2GGD4_9BACT</name>
<dbReference type="InterPro" id="IPR023997">
    <property type="entry name" value="TonB-dep_OMP_SusC/RagA_CS"/>
</dbReference>
<feature type="domain" description="TonB-dependent receptor plug" evidence="3">
    <location>
        <begin position="278"/>
        <end position="406"/>
    </location>
</feature>
<feature type="region of interest" description="Disordered" evidence="2">
    <location>
        <begin position="199"/>
        <end position="219"/>
    </location>
</feature>
<keyword evidence="4" id="KW-0675">Receptor</keyword>
<dbReference type="InterPro" id="IPR012910">
    <property type="entry name" value="Plug_dom"/>
</dbReference>
<dbReference type="Pfam" id="PF13715">
    <property type="entry name" value="CarbopepD_reg_2"/>
    <property type="match status" value="1"/>
</dbReference>
<dbReference type="NCBIfam" id="TIGR04056">
    <property type="entry name" value="OMP_RagA_SusC"/>
    <property type="match status" value="1"/>
</dbReference>
<dbReference type="SUPFAM" id="SSF56935">
    <property type="entry name" value="Porins"/>
    <property type="match status" value="1"/>
</dbReference>
<protein>
    <submittedName>
        <fullName evidence="4">TonB-dependent receptor plug</fullName>
    </submittedName>
</protein>
<evidence type="ECO:0000256" key="2">
    <source>
        <dbReference type="SAM" id="MobiDB-lite"/>
    </source>
</evidence>
<evidence type="ECO:0000259" key="3">
    <source>
        <dbReference type="Pfam" id="PF07715"/>
    </source>
</evidence>
<dbReference type="GO" id="GO:0009279">
    <property type="term" value="C:cell outer membrane"/>
    <property type="evidence" value="ECO:0007669"/>
    <property type="project" value="UniProtKB-SubCell"/>
</dbReference>
<keyword evidence="1" id="KW-0812">Transmembrane</keyword>
<dbReference type="Proteomes" id="UP000009309">
    <property type="component" value="Unassembled WGS sequence"/>
</dbReference>
<keyword evidence="1" id="KW-0813">Transport</keyword>
<keyword evidence="5" id="KW-1185">Reference proteome</keyword>
<accession>I2GGD4</accession>